<dbReference type="InterPro" id="IPR027417">
    <property type="entry name" value="P-loop_NTPase"/>
</dbReference>
<keyword evidence="2" id="KW-0547">Nucleotide-binding</keyword>
<evidence type="ECO:0000313" key="3">
    <source>
        <dbReference type="Proteomes" id="UP000193083"/>
    </source>
</evidence>
<dbReference type="GO" id="GO:0004386">
    <property type="term" value="F:helicase activity"/>
    <property type="evidence" value="ECO:0007669"/>
    <property type="project" value="UniProtKB-KW"/>
</dbReference>
<dbReference type="GO" id="GO:0005524">
    <property type="term" value="F:ATP binding"/>
    <property type="evidence" value="ECO:0007669"/>
    <property type="project" value="InterPro"/>
</dbReference>
<dbReference type="SMART" id="SM00491">
    <property type="entry name" value="HELICc2"/>
    <property type="match status" value="1"/>
</dbReference>
<keyword evidence="2" id="KW-0378">Hydrolase</keyword>
<dbReference type="GO" id="GO:0003677">
    <property type="term" value="F:DNA binding"/>
    <property type="evidence" value="ECO:0007669"/>
    <property type="project" value="InterPro"/>
</dbReference>
<dbReference type="PROSITE" id="PS51192">
    <property type="entry name" value="HELICASE_ATP_BIND_1"/>
    <property type="match status" value="1"/>
</dbReference>
<keyword evidence="2" id="KW-0347">Helicase</keyword>
<dbReference type="InterPro" id="IPR014001">
    <property type="entry name" value="Helicase_ATP-bd"/>
</dbReference>
<dbReference type="Pfam" id="PF13307">
    <property type="entry name" value="Helicase_C_2"/>
    <property type="match status" value="1"/>
</dbReference>
<dbReference type="SUPFAM" id="SSF52540">
    <property type="entry name" value="P-loop containing nucleoside triphosphate hydrolases"/>
    <property type="match status" value="1"/>
</dbReference>
<accession>A0A1X7PJM6</accession>
<evidence type="ECO:0000313" key="2">
    <source>
        <dbReference type="EMBL" id="SMH51805.1"/>
    </source>
</evidence>
<evidence type="ECO:0000259" key="1">
    <source>
        <dbReference type="PROSITE" id="PS51192"/>
    </source>
</evidence>
<dbReference type="EMBL" id="FXBL01000004">
    <property type="protein sequence ID" value="SMH51805.1"/>
    <property type="molecule type" value="Genomic_DNA"/>
</dbReference>
<dbReference type="GO" id="GO:0006139">
    <property type="term" value="P:nucleobase-containing compound metabolic process"/>
    <property type="evidence" value="ECO:0007669"/>
    <property type="project" value="InterPro"/>
</dbReference>
<dbReference type="GO" id="GO:0016818">
    <property type="term" value="F:hydrolase activity, acting on acid anhydrides, in phosphorus-containing anhydrides"/>
    <property type="evidence" value="ECO:0007669"/>
    <property type="project" value="InterPro"/>
</dbReference>
<keyword evidence="2" id="KW-0067">ATP-binding</keyword>
<dbReference type="Gene3D" id="3.40.50.300">
    <property type="entry name" value="P-loop containing nucleotide triphosphate hydrolases"/>
    <property type="match status" value="2"/>
</dbReference>
<dbReference type="Pfam" id="PF04851">
    <property type="entry name" value="ResIII"/>
    <property type="match status" value="1"/>
</dbReference>
<sequence length="839" mass="94250">MVDFKKKLGGKVVEKQTDPVKLYDTLDREADKGPLRPAQIAVLTKWFESDTAKRDWIVKLHTGQGKTLIGLLMLQSRLNAGHGPVVYICPNNFLVDQTCEQARQFGIRTCTSEGDLPEDFIDGRSIFVTSVQKVFNGLTKFGLNKQSIPVDTMLMDDAHACSDTIRNQCRIHIPRQEEAYSLLKALFSADLEQQGMGTYADIENEKRDAFLPVPYWAWIPREAEVAGILSKNSDRKSIKFAWPLLKNLLPHCQCIISGNAVEIEPYIAPLDAFGSFDKATHRIFMSATVTDDAFLVKGLRLSPETIAKPLTYDGEKWSGEKMVLLPSLIHEDLDHGLIVEKFSKSAKKRNFGLVALVPSFEKAKPWESNGALVPTTETIGTVIDALSRGEFDNTVVLVNRYDGIDLPDKTCRVLVFDSKPYAESLTDLYEEQCRPHSAATLMRAVRTVEQGMGRSVRGEKDYSVVVVIGSDLVRLLRDKSSRRFLSSQMATQIEIGLEITDMAKQDIEDGIEPLQAFVDLANKCLKRDDDWKAFYAEQMEKVSVSGSDQAALKLYKSELDAELAYMRGDYAGAVKLVQAIVDEGALDDDEKGWHLQNQARYNFVSNRAEADILQIAAHKRNRLLLKPASGVTVTKLTVVSQGRAERVKKWIGNHNDYADLNVGVTEMLGRLVFGTKADKFEAALNELSFALGFVGERPDTEWKEGPDNLWALDDSQYILFECKSEVGVTRAEINKAEAEQMNRSSAWFDKHYKEMKVKRLIIHPAGKIESAAAFTHYVEGVREWDLKSLVKATREFFKSFENQNLDDLTATHIQKVLNVHGLSVPDLLSKYSRKLKDMK</sequence>
<dbReference type="AlphaFoldDB" id="A0A1X7PJM6"/>
<protein>
    <submittedName>
        <fullName evidence="2">Replicative superfamily II helicase</fullName>
    </submittedName>
</protein>
<dbReference type="InterPro" id="IPR006935">
    <property type="entry name" value="Helicase/UvrB_N"/>
</dbReference>
<proteinExistence type="predicted"/>
<dbReference type="InterPro" id="IPR006555">
    <property type="entry name" value="ATP-dep_Helicase_C"/>
</dbReference>
<keyword evidence="3" id="KW-1185">Reference proteome</keyword>
<feature type="domain" description="Helicase ATP-binding" evidence="1">
    <location>
        <begin position="47"/>
        <end position="307"/>
    </location>
</feature>
<gene>
    <name evidence="2" type="ORF">SAMN02982922_4530</name>
</gene>
<organism evidence="2 3">
    <name type="scientific">Mesorhizobium australicum</name>
    <dbReference type="NCBI Taxonomy" id="536018"/>
    <lineage>
        <taxon>Bacteria</taxon>
        <taxon>Pseudomonadati</taxon>
        <taxon>Pseudomonadota</taxon>
        <taxon>Alphaproteobacteria</taxon>
        <taxon>Hyphomicrobiales</taxon>
        <taxon>Phyllobacteriaceae</taxon>
        <taxon>Mesorhizobium</taxon>
    </lineage>
</organism>
<name>A0A1X7PJM6_9HYPH</name>
<dbReference type="OrthoDB" id="366844at2"/>
<dbReference type="RefSeq" id="WP_085466210.1">
    <property type="nucleotide sequence ID" value="NZ_FXBL01000004.1"/>
</dbReference>
<dbReference type="Proteomes" id="UP000193083">
    <property type="component" value="Unassembled WGS sequence"/>
</dbReference>
<reference evidence="3" key="1">
    <citation type="submission" date="2017-04" db="EMBL/GenBank/DDBJ databases">
        <authorList>
            <person name="Varghese N."/>
            <person name="Submissions S."/>
        </authorList>
    </citation>
    <scope>NUCLEOTIDE SEQUENCE [LARGE SCALE GENOMIC DNA]</scope>
    <source>
        <strain evidence="3">B5P</strain>
    </source>
</reference>
<dbReference type="SMART" id="SM00487">
    <property type="entry name" value="DEXDc"/>
    <property type="match status" value="1"/>
</dbReference>